<proteinExistence type="predicted"/>
<keyword evidence="2" id="KW-1133">Transmembrane helix</keyword>
<dbReference type="Gene3D" id="2.60.40.10">
    <property type="entry name" value="Immunoglobulins"/>
    <property type="match status" value="1"/>
</dbReference>
<reference evidence="5 6" key="1">
    <citation type="submission" date="2024-01" db="EMBL/GenBank/DDBJ databases">
        <title>The genome of the rayed Mediterranean limpet Patella caerulea (Linnaeus, 1758).</title>
        <authorList>
            <person name="Anh-Thu Weber A."/>
            <person name="Halstead-Nussloch G."/>
        </authorList>
    </citation>
    <scope>NUCLEOTIDE SEQUENCE [LARGE SCALE GENOMIC DNA]</scope>
    <source>
        <strain evidence="5">AATW-2023a</strain>
        <tissue evidence="5">Whole specimen</tissue>
    </source>
</reference>
<feature type="compositionally biased region" description="Pro residues" evidence="1">
    <location>
        <begin position="375"/>
        <end position="385"/>
    </location>
</feature>
<keyword evidence="2" id="KW-0812">Transmembrane</keyword>
<protein>
    <recommendedName>
        <fullName evidence="4">Ig-like domain-containing protein</fullName>
    </recommendedName>
</protein>
<keyword evidence="3" id="KW-0732">Signal</keyword>
<evidence type="ECO:0000256" key="1">
    <source>
        <dbReference type="SAM" id="MobiDB-lite"/>
    </source>
</evidence>
<dbReference type="SMART" id="SM00409">
    <property type="entry name" value="IG"/>
    <property type="match status" value="2"/>
</dbReference>
<dbReference type="InterPro" id="IPR003599">
    <property type="entry name" value="Ig_sub"/>
</dbReference>
<dbReference type="Pfam" id="PF07679">
    <property type="entry name" value="I-set"/>
    <property type="match status" value="1"/>
</dbReference>
<dbReference type="AlphaFoldDB" id="A0AAN8JTV6"/>
<evidence type="ECO:0000256" key="2">
    <source>
        <dbReference type="SAM" id="Phobius"/>
    </source>
</evidence>
<dbReference type="EMBL" id="JAZGQO010000006">
    <property type="protein sequence ID" value="KAK6183751.1"/>
    <property type="molecule type" value="Genomic_DNA"/>
</dbReference>
<sequence>MGNLYLFLLFIALIDNFLDATQLSVSYQSPFQMKCKHNELSKTVKWEKDGDVKFECEPPYMAGQCLVKDETLTEFNIDSFTKTSSLNVTCDNINQWKENGTVWSCYHDHQYDFYNFSNTVSPDITNVLINQNTKVSVGDKIKLTCEVNSSVPYTVTISSERRGVLYTISNPQASVKSSVELTTECNDNIDTFTCMADNGESYPVTRNFEDIHVICDVRILNDEIVRTVNARLGSDVVLSVPYSGDKTPSSVMWYRQPKDGKLTQLKNYRIKQSNFNVSHHHSKQLIIYSIQPQDAGQYSVDLGYEDVEKLQVVFTVNIESDHPDKSAPFGGYVGVGIGAGGTLLIVIIIIVIACIIHKKRNAGDDYLEPDVSQMTPPPPPTLPPPCINSTTEIDEFESGYYENTERHN</sequence>
<dbReference type="Proteomes" id="UP001347796">
    <property type="component" value="Unassembled WGS sequence"/>
</dbReference>
<feature type="domain" description="Ig-like" evidence="4">
    <location>
        <begin position="122"/>
        <end position="205"/>
    </location>
</feature>
<evidence type="ECO:0000259" key="4">
    <source>
        <dbReference type="PROSITE" id="PS50835"/>
    </source>
</evidence>
<evidence type="ECO:0000313" key="6">
    <source>
        <dbReference type="Proteomes" id="UP001347796"/>
    </source>
</evidence>
<keyword evidence="2" id="KW-0472">Membrane</keyword>
<evidence type="ECO:0000256" key="3">
    <source>
        <dbReference type="SAM" id="SignalP"/>
    </source>
</evidence>
<dbReference type="InterPro" id="IPR013783">
    <property type="entry name" value="Ig-like_fold"/>
</dbReference>
<dbReference type="SUPFAM" id="SSF48726">
    <property type="entry name" value="Immunoglobulin"/>
    <property type="match status" value="1"/>
</dbReference>
<feature type="signal peptide" evidence="3">
    <location>
        <begin position="1"/>
        <end position="20"/>
    </location>
</feature>
<accession>A0AAN8JTV6</accession>
<organism evidence="5 6">
    <name type="scientific">Patella caerulea</name>
    <name type="common">Rayed Mediterranean limpet</name>
    <dbReference type="NCBI Taxonomy" id="87958"/>
    <lineage>
        <taxon>Eukaryota</taxon>
        <taxon>Metazoa</taxon>
        <taxon>Spiralia</taxon>
        <taxon>Lophotrochozoa</taxon>
        <taxon>Mollusca</taxon>
        <taxon>Gastropoda</taxon>
        <taxon>Patellogastropoda</taxon>
        <taxon>Patelloidea</taxon>
        <taxon>Patellidae</taxon>
        <taxon>Patella</taxon>
    </lineage>
</organism>
<gene>
    <name evidence="5" type="ORF">SNE40_006356</name>
</gene>
<feature type="region of interest" description="Disordered" evidence="1">
    <location>
        <begin position="366"/>
        <end position="385"/>
    </location>
</feature>
<evidence type="ECO:0000313" key="5">
    <source>
        <dbReference type="EMBL" id="KAK6183751.1"/>
    </source>
</evidence>
<name>A0AAN8JTV6_PATCE</name>
<dbReference type="InterPro" id="IPR036179">
    <property type="entry name" value="Ig-like_dom_sf"/>
</dbReference>
<feature type="chain" id="PRO_5042828746" description="Ig-like domain-containing protein" evidence="3">
    <location>
        <begin position="21"/>
        <end position="408"/>
    </location>
</feature>
<keyword evidence="6" id="KW-1185">Reference proteome</keyword>
<dbReference type="InterPro" id="IPR007110">
    <property type="entry name" value="Ig-like_dom"/>
</dbReference>
<dbReference type="InterPro" id="IPR013098">
    <property type="entry name" value="Ig_I-set"/>
</dbReference>
<feature type="transmembrane region" description="Helical" evidence="2">
    <location>
        <begin position="329"/>
        <end position="356"/>
    </location>
</feature>
<comment type="caution">
    <text evidence="5">The sequence shown here is derived from an EMBL/GenBank/DDBJ whole genome shotgun (WGS) entry which is preliminary data.</text>
</comment>
<dbReference type="PROSITE" id="PS50835">
    <property type="entry name" value="IG_LIKE"/>
    <property type="match status" value="1"/>
</dbReference>